<reference evidence="1 2" key="1">
    <citation type="submission" date="2019-02" db="EMBL/GenBank/DDBJ databases">
        <title>Deep-cultivation of Planctomycetes and their phenomic and genomic characterization uncovers novel biology.</title>
        <authorList>
            <person name="Wiegand S."/>
            <person name="Jogler M."/>
            <person name="Boedeker C."/>
            <person name="Pinto D."/>
            <person name="Vollmers J."/>
            <person name="Rivas-Marin E."/>
            <person name="Kohn T."/>
            <person name="Peeters S.H."/>
            <person name="Heuer A."/>
            <person name="Rast P."/>
            <person name="Oberbeckmann S."/>
            <person name="Bunk B."/>
            <person name="Jeske O."/>
            <person name="Meyerdierks A."/>
            <person name="Storesund J.E."/>
            <person name="Kallscheuer N."/>
            <person name="Luecker S."/>
            <person name="Lage O.M."/>
            <person name="Pohl T."/>
            <person name="Merkel B.J."/>
            <person name="Hornburger P."/>
            <person name="Mueller R.-W."/>
            <person name="Bruemmer F."/>
            <person name="Labrenz M."/>
            <person name="Spormann A.M."/>
            <person name="Op den Camp H."/>
            <person name="Overmann J."/>
            <person name="Amann R."/>
            <person name="Jetten M.S.M."/>
            <person name="Mascher T."/>
            <person name="Medema M.H."/>
            <person name="Devos D.P."/>
            <person name="Kaster A.-K."/>
            <person name="Ovreas L."/>
            <person name="Rohde M."/>
            <person name="Galperin M.Y."/>
            <person name="Jogler C."/>
        </authorList>
    </citation>
    <scope>NUCLEOTIDE SEQUENCE [LARGE SCALE GENOMIC DNA]</scope>
    <source>
        <strain evidence="1 2">TBK1r</strain>
    </source>
</reference>
<accession>A0ABX5XZE9</accession>
<name>A0ABX5XZE9_9BACT</name>
<sequence>MLCMPIGLPGVRGSEFGPQWYQGQPPNRLPYNE</sequence>
<gene>
    <name evidence="1" type="ORF">TBK1r_53090</name>
</gene>
<protein>
    <submittedName>
        <fullName evidence="1">Uncharacterized protein</fullName>
    </submittedName>
</protein>
<keyword evidence="2" id="KW-1185">Reference proteome</keyword>
<evidence type="ECO:0000313" key="1">
    <source>
        <dbReference type="EMBL" id="QDV86290.1"/>
    </source>
</evidence>
<dbReference type="Proteomes" id="UP000318081">
    <property type="component" value="Chromosome"/>
</dbReference>
<proteinExistence type="predicted"/>
<dbReference type="EMBL" id="CP036432">
    <property type="protein sequence ID" value="QDV86290.1"/>
    <property type="molecule type" value="Genomic_DNA"/>
</dbReference>
<organism evidence="1 2">
    <name type="scientific">Stieleria magnilauensis</name>
    <dbReference type="NCBI Taxonomy" id="2527963"/>
    <lineage>
        <taxon>Bacteria</taxon>
        <taxon>Pseudomonadati</taxon>
        <taxon>Planctomycetota</taxon>
        <taxon>Planctomycetia</taxon>
        <taxon>Pirellulales</taxon>
        <taxon>Pirellulaceae</taxon>
        <taxon>Stieleria</taxon>
    </lineage>
</organism>
<evidence type="ECO:0000313" key="2">
    <source>
        <dbReference type="Proteomes" id="UP000318081"/>
    </source>
</evidence>